<feature type="transmembrane region" description="Helical" evidence="1">
    <location>
        <begin position="33"/>
        <end position="53"/>
    </location>
</feature>
<keyword evidence="1" id="KW-1133">Transmembrane helix</keyword>
<protein>
    <recommendedName>
        <fullName evidence="4">Integral membrane protein</fullName>
    </recommendedName>
</protein>
<comment type="caution">
    <text evidence="2">The sequence shown here is derived from an EMBL/GenBank/DDBJ whole genome shotgun (WGS) entry which is preliminary data.</text>
</comment>
<proteinExistence type="predicted"/>
<name>A0A927F1J2_9ACTN</name>
<dbReference type="EMBL" id="JACXYU010000012">
    <property type="protein sequence ID" value="MBD3933910.1"/>
    <property type="molecule type" value="Genomic_DNA"/>
</dbReference>
<keyword evidence="1" id="KW-0472">Membrane</keyword>
<organism evidence="2 3">
    <name type="scientific">Streptomyces chumphonensis</name>
    <dbReference type="NCBI Taxonomy" id="1214925"/>
    <lineage>
        <taxon>Bacteria</taxon>
        <taxon>Bacillati</taxon>
        <taxon>Actinomycetota</taxon>
        <taxon>Actinomycetes</taxon>
        <taxon>Kitasatosporales</taxon>
        <taxon>Streptomycetaceae</taxon>
        <taxon>Streptomyces</taxon>
    </lineage>
</organism>
<dbReference type="Proteomes" id="UP000632289">
    <property type="component" value="Unassembled WGS sequence"/>
</dbReference>
<evidence type="ECO:0000256" key="1">
    <source>
        <dbReference type="SAM" id="Phobius"/>
    </source>
</evidence>
<dbReference type="RefSeq" id="WP_191211201.1">
    <property type="nucleotide sequence ID" value="NZ_BAABKL010000020.1"/>
</dbReference>
<evidence type="ECO:0000313" key="3">
    <source>
        <dbReference type="Proteomes" id="UP000632289"/>
    </source>
</evidence>
<evidence type="ECO:0008006" key="4">
    <source>
        <dbReference type="Google" id="ProtNLM"/>
    </source>
</evidence>
<dbReference type="AlphaFoldDB" id="A0A927F1J2"/>
<keyword evidence="1" id="KW-0812">Transmembrane</keyword>
<gene>
    <name evidence="2" type="ORF">IF129_20410</name>
</gene>
<accession>A0A927F1J2</accession>
<reference evidence="2" key="1">
    <citation type="submission" date="2020-09" db="EMBL/GenBank/DDBJ databases">
        <title>Secondary metabolite and genome analysis of marine Streptomyces chumphonensis KK1-2T.</title>
        <authorList>
            <person name="Phongsopitanun W."/>
            <person name="Kanchanasin P."/>
            <person name="Pittayakhajonwut P."/>
            <person name="Suwanborirux K."/>
            <person name="Tanasupawat S."/>
        </authorList>
    </citation>
    <scope>NUCLEOTIDE SEQUENCE</scope>
    <source>
        <strain evidence="2">KK1-2</strain>
    </source>
</reference>
<keyword evidence="3" id="KW-1185">Reference proteome</keyword>
<evidence type="ECO:0000313" key="2">
    <source>
        <dbReference type="EMBL" id="MBD3933910.1"/>
    </source>
</evidence>
<sequence length="63" mass="6360">MPTATKVMAGTTLGALVLATAYTVGLGGSGWVWFAWIVLGLVTVGLLTATGGGQQGRPPPHPR</sequence>